<reference evidence="1" key="1">
    <citation type="journal article" date="2015" name="Nature">
        <title>Complex archaea that bridge the gap between prokaryotes and eukaryotes.</title>
        <authorList>
            <person name="Spang A."/>
            <person name="Saw J.H."/>
            <person name="Jorgensen S.L."/>
            <person name="Zaremba-Niedzwiedzka K."/>
            <person name="Martijn J."/>
            <person name="Lind A.E."/>
            <person name="van Eijk R."/>
            <person name="Schleper C."/>
            <person name="Guy L."/>
            <person name="Ettema T.J."/>
        </authorList>
    </citation>
    <scope>NUCLEOTIDE SEQUENCE</scope>
</reference>
<organism evidence="1">
    <name type="scientific">marine sediment metagenome</name>
    <dbReference type="NCBI Taxonomy" id="412755"/>
    <lineage>
        <taxon>unclassified sequences</taxon>
        <taxon>metagenomes</taxon>
        <taxon>ecological metagenomes</taxon>
    </lineage>
</organism>
<accession>A0A0F9N3J2</accession>
<protein>
    <submittedName>
        <fullName evidence="1">Uncharacterized protein</fullName>
    </submittedName>
</protein>
<dbReference type="EMBL" id="LAZR01008866">
    <property type="protein sequence ID" value="KKM76097.1"/>
    <property type="molecule type" value="Genomic_DNA"/>
</dbReference>
<name>A0A0F9N3J2_9ZZZZ</name>
<gene>
    <name evidence="1" type="ORF">LCGC14_1383600</name>
</gene>
<sequence length="255" mass="28695">MTSATITDKIATIVPTAHLPEIAHHTRFMALVHLLQDSTYFDFYKARVDEGRYVILDNSTVELGEPWPMDSYLEEALRLGASEILLPDWLHNRSRTMNAAAEGLVLIRKSRYRGSVMGVPQGSTQREWAECLKDMLTLGICSIGISRRYLDMFGVSRYFACVIADNIALDKDAYLRVHLLGSGFRPEIDVAPCLRLPYVVGVDSAMPSYYTKLGEELHVGSEAPENRVINFVSDCYDRDLLSRNIASWVELCSLP</sequence>
<proteinExistence type="predicted"/>
<comment type="caution">
    <text evidence="1">The sequence shown here is derived from an EMBL/GenBank/DDBJ whole genome shotgun (WGS) entry which is preliminary data.</text>
</comment>
<evidence type="ECO:0000313" key="1">
    <source>
        <dbReference type="EMBL" id="KKM76097.1"/>
    </source>
</evidence>
<dbReference type="AlphaFoldDB" id="A0A0F9N3J2"/>